<sequence>MTWNTERGVDNGLMRIGELAERTGVSVRLLRYYEEQGLIRPARDDLGHRAYTEGSVDRVQKIRGLLDAGIPTRIIRDILPCLDKPGAIHMRIVAPEMLANLEQERAKIQWRIEALTANRDAIDDYLAQARPRLRRE</sequence>
<dbReference type="PRINTS" id="PR00040">
    <property type="entry name" value="HTHMERR"/>
</dbReference>
<protein>
    <submittedName>
        <fullName evidence="3">MerR family transcriptional regulator</fullName>
    </submittedName>
</protein>
<dbReference type="SMART" id="SM00422">
    <property type="entry name" value="HTH_MERR"/>
    <property type="match status" value="1"/>
</dbReference>
<dbReference type="AlphaFoldDB" id="A0A9W6QWG1"/>
<keyword evidence="1" id="KW-0238">DNA-binding</keyword>
<dbReference type="PANTHER" id="PTHR30204:SF93">
    <property type="entry name" value="HTH MERR-TYPE DOMAIN-CONTAINING PROTEIN"/>
    <property type="match status" value="1"/>
</dbReference>
<proteinExistence type="predicted"/>
<comment type="caution">
    <text evidence="3">The sequence shown here is derived from an EMBL/GenBank/DDBJ whole genome shotgun (WGS) entry which is preliminary data.</text>
</comment>
<dbReference type="PROSITE" id="PS00552">
    <property type="entry name" value="HTH_MERR_1"/>
    <property type="match status" value="1"/>
</dbReference>
<organism evidence="3 4">
    <name type="scientific">Amycolatopsis taiwanensis</name>
    <dbReference type="NCBI Taxonomy" id="342230"/>
    <lineage>
        <taxon>Bacteria</taxon>
        <taxon>Bacillati</taxon>
        <taxon>Actinomycetota</taxon>
        <taxon>Actinomycetes</taxon>
        <taxon>Pseudonocardiales</taxon>
        <taxon>Pseudonocardiaceae</taxon>
        <taxon>Amycolatopsis</taxon>
    </lineage>
</organism>
<dbReference type="InterPro" id="IPR009061">
    <property type="entry name" value="DNA-bd_dom_put_sf"/>
</dbReference>
<feature type="domain" description="HTH merR-type" evidence="2">
    <location>
        <begin position="13"/>
        <end position="81"/>
    </location>
</feature>
<dbReference type="SUPFAM" id="SSF46955">
    <property type="entry name" value="Putative DNA-binding domain"/>
    <property type="match status" value="1"/>
</dbReference>
<dbReference type="EMBL" id="BSTI01000004">
    <property type="protein sequence ID" value="GLY65291.1"/>
    <property type="molecule type" value="Genomic_DNA"/>
</dbReference>
<dbReference type="GO" id="GO:0003677">
    <property type="term" value="F:DNA binding"/>
    <property type="evidence" value="ECO:0007669"/>
    <property type="project" value="UniProtKB-KW"/>
</dbReference>
<gene>
    <name evidence="3" type="ORF">Atai01_19100</name>
</gene>
<evidence type="ECO:0000313" key="4">
    <source>
        <dbReference type="Proteomes" id="UP001165136"/>
    </source>
</evidence>
<dbReference type="InterPro" id="IPR047057">
    <property type="entry name" value="MerR_fam"/>
</dbReference>
<dbReference type="InterPro" id="IPR000551">
    <property type="entry name" value="MerR-type_HTH_dom"/>
</dbReference>
<evidence type="ECO:0000313" key="3">
    <source>
        <dbReference type="EMBL" id="GLY65291.1"/>
    </source>
</evidence>
<dbReference type="PROSITE" id="PS50937">
    <property type="entry name" value="HTH_MERR_2"/>
    <property type="match status" value="1"/>
</dbReference>
<evidence type="ECO:0000259" key="2">
    <source>
        <dbReference type="PROSITE" id="PS50937"/>
    </source>
</evidence>
<dbReference type="Gene3D" id="1.10.1660.10">
    <property type="match status" value="1"/>
</dbReference>
<keyword evidence="4" id="KW-1185">Reference proteome</keyword>
<name>A0A9W6QWG1_9PSEU</name>
<dbReference type="GO" id="GO:0003700">
    <property type="term" value="F:DNA-binding transcription factor activity"/>
    <property type="evidence" value="ECO:0007669"/>
    <property type="project" value="InterPro"/>
</dbReference>
<reference evidence="3" key="1">
    <citation type="submission" date="2023-03" db="EMBL/GenBank/DDBJ databases">
        <title>Amycolatopsis taiwanensis NBRC 103393.</title>
        <authorList>
            <person name="Ichikawa N."/>
            <person name="Sato H."/>
            <person name="Tonouchi N."/>
        </authorList>
    </citation>
    <scope>NUCLEOTIDE SEQUENCE</scope>
    <source>
        <strain evidence="3">NBRC 103393</strain>
    </source>
</reference>
<dbReference type="CDD" id="cd01282">
    <property type="entry name" value="HTH_MerR-like_sg3"/>
    <property type="match status" value="1"/>
</dbReference>
<evidence type="ECO:0000256" key="1">
    <source>
        <dbReference type="ARBA" id="ARBA00023125"/>
    </source>
</evidence>
<accession>A0A9W6QWG1</accession>
<dbReference type="Proteomes" id="UP001165136">
    <property type="component" value="Unassembled WGS sequence"/>
</dbReference>
<dbReference type="Pfam" id="PF13411">
    <property type="entry name" value="MerR_1"/>
    <property type="match status" value="1"/>
</dbReference>
<dbReference type="PANTHER" id="PTHR30204">
    <property type="entry name" value="REDOX-CYCLING DRUG-SENSING TRANSCRIPTIONAL ACTIVATOR SOXR"/>
    <property type="match status" value="1"/>
</dbReference>